<keyword evidence="4" id="KW-0732">Signal</keyword>
<evidence type="ECO:0000256" key="3">
    <source>
        <dbReference type="ARBA" id="ARBA00023237"/>
    </source>
</evidence>
<evidence type="ECO:0000313" key="6">
    <source>
        <dbReference type="EMBL" id="WHF50581.1"/>
    </source>
</evidence>
<keyword evidence="7" id="KW-1185">Reference proteome</keyword>
<feature type="domain" description="Outer membrane protein beta-barrel" evidence="5">
    <location>
        <begin position="288"/>
        <end position="697"/>
    </location>
</feature>
<dbReference type="Pfam" id="PF14905">
    <property type="entry name" value="OMP_b-brl_3"/>
    <property type="match status" value="1"/>
</dbReference>
<dbReference type="PANTHER" id="PTHR40980">
    <property type="entry name" value="PLUG DOMAIN-CONTAINING PROTEIN"/>
    <property type="match status" value="1"/>
</dbReference>
<dbReference type="EMBL" id="CP124855">
    <property type="protein sequence ID" value="WHF50581.1"/>
    <property type="molecule type" value="Genomic_DNA"/>
</dbReference>
<protein>
    <submittedName>
        <fullName evidence="6">Outer membrane beta-barrel protein</fullName>
    </submittedName>
</protein>
<dbReference type="InterPro" id="IPR037066">
    <property type="entry name" value="Plug_dom_sf"/>
</dbReference>
<accession>A0ABY8R9S8</accession>
<comment type="subcellular location">
    <subcellularLocation>
        <location evidence="1">Cell outer membrane</location>
    </subcellularLocation>
</comment>
<dbReference type="InterPro" id="IPR036942">
    <property type="entry name" value="Beta-barrel_TonB_sf"/>
</dbReference>
<evidence type="ECO:0000256" key="1">
    <source>
        <dbReference type="ARBA" id="ARBA00004442"/>
    </source>
</evidence>
<evidence type="ECO:0000256" key="4">
    <source>
        <dbReference type="SAM" id="SignalP"/>
    </source>
</evidence>
<dbReference type="PANTHER" id="PTHR40980:SF4">
    <property type="entry name" value="TONB-DEPENDENT RECEPTOR-LIKE BETA-BARREL DOMAIN-CONTAINING PROTEIN"/>
    <property type="match status" value="1"/>
</dbReference>
<dbReference type="RefSeq" id="WP_282903999.1">
    <property type="nucleotide sequence ID" value="NZ_CP124855.1"/>
</dbReference>
<feature type="chain" id="PRO_5046173281" evidence="4">
    <location>
        <begin position="21"/>
        <end position="730"/>
    </location>
</feature>
<feature type="signal peptide" evidence="4">
    <location>
        <begin position="1"/>
        <end position="20"/>
    </location>
</feature>
<evidence type="ECO:0000313" key="7">
    <source>
        <dbReference type="Proteomes" id="UP001241656"/>
    </source>
</evidence>
<organism evidence="6 7">
    <name type="scientific">Chryseobacterium gotjawalense</name>
    <dbReference type="NCBI Taxonomy" id="3042315"/>
    <lineage>
        <taxon>Bacteria</taxon>
        <taxon>Pseudomonadati</taxon>
        <taxon>Bacteroidota</taxon>
        <taxon>Flavobacteriia</taxon>
        <taxon>Flavobacteriales</taxon>
        <taxon>Weeksellaceae</taxon>
        <taxon>Chryseobacterium group</taxon>
        <taxon>Chryseobacterium</taxon>
    </lineage>
</organism>
<keyword evidence="3" id="KW-0998">Cell outer membrane</keyword>
<dbReference type="Gene3D" id="2.170.130.10">
    <property type="entry name" value="TonB-dependent receptor, plug domain"/>
    <property type="match status" value="1"/>
</dbReference>
<keyword evidence="2" id="KW-0472">Membrane</keyword>
<dbReference type="Proteomes" id="UP001241656">
    <property type="component" value="Chromosome"/>
</dbReference>
<proteinExistence type="predicted"/>
<evidence type="ECO:0000256" key="2">
    <source>
        <dbReference type="ARBA" id="ARBA00023136"/>
    </source>
</evidence>
<name>A0ABY8R9S8_9FLAO</name>
<evidence type="ECO:0000259" key="5">
    <source>
        <dbReference type="Pfam" id="PF14905"/>
    </source>
</evidence>
<reference evidence="6 7" key="1">
    <citation type="submission" date="2023-05" db="EMBL/GenBank/DDBJ databases">
        <title>Genomic insight into Chryseobacterium sp. wdc7 isolated forest soil (Gotjawal).</title>
        <authorList>
            <person name="Park S.-J."/>
        </authorList>
    </citation>
    <scope>NUCLEOTIDE SEQUENCE [LARGE SCALE GENOMIC DNA]</scope>
    <source>
        <strain evidence="7">wdc7</strain>
    </source>
</reference>
<dbReference type="InterPro" id="IPR041700">
    <property type="entry name" value="OMP_b-brl_3"/>
</dbReference>
<sequence length="730" mass="82541">MTKKITVAVIALLFSQLYFSQEKTNSPTKEKEIEGVVITKTKKAVEQKADRTIFDFSEQESLNTGSAMEGIKKLPGLVATDIAGMMYQGKMLAVYLNGRPLNISSNDLTSFLEGMPANSIERIEVITQPGAEFPASSGGAIMNIITNKNANKYLTATYSGNYAFTNEEKFRSRTNNSLSLNARNKYFGWQLRVGQSYRESEMNSNQDNLVLSNTDRIARGTFAKAGVTFDLGNDKLLLNYDVYSNNNDNVTLSDGSYLLSGKVLNKYTALDAAKTNSLRQEAVISYQKRFDDKNKKLDFQAGYTRSNNDFYQDNIYNNSTSFGNQSYGRVLDNTSLMQVSNFKVDFSQPVKILDEGKVSFGGLYENQIFDTESKGITNLEYQRNTASTYLEFQAKLKKFDFTLGTRAENYDISGKTRFNDTNGILQEEDLIPFNKFKLFPNASIQYNLMNQVYLALNYNKKITLPSISALNPNNNTFTGPNSTITGNPYLQPTIYDNFEIKLSAFDYAFIGYNVSSIDNQVAQLLSRKGDVIENQQVNIPNMRIHNFNVGMPIPFMIFTKPFGEIMKMNFNPDKINFLYAYAGYVKHEIKEIDPKGMWVINLMAQVVLPSQIKMTANYNVLSKKAGYYYFESEKPFNQKFDLTFTKKFLNDKLTLSVYGNDLFNTQVTQLHSRPLEGESVFLYNKTDTRNFGFSVNYKIPTKNKLAKEDANILKQNNPNDSNGGVVPPAQ</sequence>
<dbReference type="SUPFAM" id="SSF56935">
    <property type="entry name" value="Porins"/>
    <property type="match status" value="1"/>
</dbReference>
<dbReference type="Gene3D" id="2.40.170.20">
    <property type="entry name" value="TonB-dependent receptor, beta-barrel domain"/>
    <property type="match status" value="1"/>
</dbReference>
<gene>
    <name evidence="6" type="ORF">QGN23_09030</name>
</gene>